<dbReference type="CDD" id="cd15482">
    <property type="entry name" value="Sialidase_non-viral"/>
    <property type="match status" value="1"/>
</dbReference>
<dbReference type="Pfam" id="PF19408">
    <property type="entry name" value="PKD_6"/>
    <property type="match status" value="1"/>
</dbReference>
<dbReference type="PANTHER" id="PTHR12106">
    <property type="entry name" value="SORTILIN RELATED"/>
    <property type="match status" value="1"/>
</dbReference>
<feature type="domain" description="Secretion system C-terminal sorting" evidence="1">
    <location>
        <begin position="741"/>
        <end position="807"/>
    </location>
</feature>
<dbReference type="SUPFAM" id="SSF110296">
    <property type="entry name" value="Oligoxyloglucan reducing end-specific cellobiohydrolase"/>
    <property type="match status" value="3"/>
</dbReference>
<evidence type="ECO:0000313" key="4">
    <source>
        <dbReference type="Proteomes" id="UP001156666"/>
    </source>
</evidence>
<reference evidence="3" key="1">
    <citation type="journal article" date="2014" name="Int. J. Syst. Evol. Microbiol.">
        <title>Complete genome sequence of Corynebacterium casei LMG S-19264T (=DSM 44701T), isolated from a smear-ripened cheese.</title>
        <authorList>
            <consortium name="US DOE Joint Genome Institute (JGI-PGF)"/>
            <person name="Walter F."/>
            <person name="Albersmeier A."/>
            <person name="Kalinowski J."/>
            <person name="Ruckert C."/>
        </authorList>
    </citation>
    <scope>NUCLEOTIDE SEQUENCE</scope>
    <source>
        <strain evidence="3">NBRC 108769</strain>
    </source>
</reference>
<evidence type="ECO:0000259" key="2">
    <source>
        <dbReference type="Pfam" id="PF19408"/>
    </source>
</evidence>
<evidence type="ECO:0008006" key="5">
    <source>
        <dbReference type="Google" id="ProtNLM"/>
    </source>
</evidence>
<dbReference type="InterPro" id="IPR015943">
    <property type="entry name" value="WD40/YVTN_repeat-like_dom_sf"/>
</dbReference>
<dbReference type="EMBL" id="BSOH01000037">
    <property type="protein sequence ID" value="GLR19903.1"/>
    <property type="molecule type" value="Genomic_DNA"/>
</dbReference>
<sequence>MSCLALSAQWDRQYPFNHLGIINDIEINGSFGAAVGDDAAIFITNDAGSTWTIKDNDLNGWNFATVERDEDLIYACGRGIYKSEDGGETFTEIPDAPKEIFDSYLSPSGTLIVSNNGGVYKSTDQGTTFTSLNTPADSLGNSSFILDEDHIWWATVGSSPVLYITTDGGANWEANTELTRPSSLSFYDTNTGVAASLPYLYFTEDGGQTWEERGRLSRYFGKIKFGSSPDTAYITSSSYLYSTFDGFQTFNEHKNIISLADLNGLYISENGKLLVGASFSTIAESDDEGISWHDVTAHVKPHITTMGTVDGQKVFAAGRGFILNSENGGDTWEVFDTLNTNIYDMGIIEDEAIIFAGTQKIIRKDLNTKEETIVYGPTPGAFVDFHIAPSGRWLAYSTSDFYVLSDDQGITWDSFYIEKFSNGLDLADNGDLFLRVRGKLLFSKDEGTSWTEIYTGDVALDLGPMSIIDSTIYMMESLNIIRKSTDYGLTWDSLTTPTGYSMIVKDIHFINQDTGYIYDSTADKLWYTYDGGETWPFAYFPKQELLGIYEFSNKDIQSTWLHGYGGFIEKQSDCRNPPLLADIEGLRFPCLFDTITYSVNGSNIDQYVWTIPDEWVVVGDQNGPEIKVYAIEPGAGYLTVYGENACGNTDALELQIAGTATPEVVLIDQGASLKTDADGVSFRWYKDGVLIPRAEAKVYAPTESGEYTVSVTFSSGCSRLSNSVTVVSSSTLELMQTTISLFPNPTFEDFFKIKISGYVNVGDIVVMDMLGRTVHNVNVTNTSSNIVVNLPNSLLSGLYFVQIQALNYMEPIFIRR</sequence>
<comment type="caution">
    <text evidence="3">The sequence shown here is derived from an EMBL/GenBank/DDBJ whole genome shotgun (WGS) entry which is preliminary data.</text>
</comment>
<dbReference type="NCBIfam" id="TIGR04183">
    <property type="entry name" value="Por_Secre_tail"/>
    <property type="match status" value="1"/>
</dbReference>
<dbReference type="PANTHER" id="PTHR12106:SF27">
    <property type="entry name" value="SORTILIN-RELATED RECEPTOR"/>
    <property type="match status" value="1"/>
</dbReference>
<evidence type="ECO:0000259" key="1">
    <source>
        <dbReference type="Pfam" id="PF18962"/>
    </source>
</evidence>
<protein>
    <recommendedName>
        <fullName evidence="5">T9SS type A sorting domain-containing protein</fullName>
    </recommendedName>
</protein>
<gene>
    <name evidence="3" type="ORF">GCM10007940_45190</name>
</gene>
<accession>A0AA37WGI4</accession>
<dbReference type="Proteomes" id="UP001156666">
    <property type="component" value="Unassembled WGS sequence"/>
</dbReference>
<dbReference type="Pfam" id="PF18962">
    <property type="entry name" value="Por_Secre_tail"/>
    <property type="match status" value="1"/>
</dbReference>
<evidence type="ECO:0000313" key="3">
    <source>
        <dbReference type="EMBL" id="GLR19903.1"/>
    </source>
</evidence>
<dbReference type="Gene3D" id="2.130.10.10">
    <property type="entry name" value="YVTN repeat-like/Quinoprotein amine dehydrogenase"/>
    <property type="match status" value="3"/>
</dbReference>
<reference evidence="3" key="2">
    <citation type="submission" date="2023-01" db="EMBL/GenBank/DDBJ databases">
        <title>Draft genome sequence of Portibacter lacus strain NBRC 108769.</title>
        <authorList>
            <person name="Sun Q."/>
            <person name="Mori K."/>
        </authorList>
    </citation>
    <scope>NUCLEOTIDE SEQUENCE</scope>
    <source>
        <strain evidence="3">NBRC 108769</strain>
    </source>
</reference>
<feature type="domain" description="PKD-like" evidence="2">
    <location>
        <begin position="580"/>
        <end position="656"/>
    </location>
</feature>
<name>A0AA37WGI4_9BACT</name>
<dbReference type="InterPro" id="IPR026444">
    <property type="entry name" value="Secre_tail"/>
</dbReference>
<dbReference type="InterPro" id="IPR050310">
    <property type="entry name" value="VPS10-sortilin"/>
</dbReference>
<dbReference type="InterPro" id="IPR045829">
    <property type="entry name" value="PKD_6"/>
</dbReference>
<proteinExistence type="predicted"/>
<dbReference type="AlphaFoldDB" id="A0AA37WGI4"/>
<organism evidence="3 4">
    <name type="scientific">Portibacter lacus</name>
    <dbReference type="NCBI Taxonomy" id="1099794"/>
    <lineage>
        <taxon>Bacteria</taxon>
        <taxon>Pseudomonadati</taxon>
        <taxon>Bacteroidota</taxon>
        <taxon>Saprospiria</taxon>
        <taxon>Saprospirales</taxon>
        <taxon>Haliscomenobacteraceae</taxon>
        <taxon>Portibacter</taxon>
    </lineage>
</organism>
<keyword evidence="4" id="KW-1185">Reference proteome</keyword>